<dbReference type="OrthoDB" id="10262935at2759"/>
<dbReference type="InterPro" id="IPR006204">
    <property type="entry name" value="GHMP_kinase_N_dom"/>
</dbReference>
<keyword evidence="5 13" id="KW-0808">Transferase</keyword>
<proteinExistence type="inferred from homology"/>
<keyword evidence="7 13" id="KW-0418">Kinase</keyword>
<comment type="similarity">
    <text evidence="2 13">Belongs to the GHMP kinase family. Mevalonate kinase subfamily.</text>
</comment>
<dbReference type="GO" id="GO:0005777">
    <property type="term" value="C:peroxisome"/>
    <property type="evidence" value="ECO:0007669"/>
    <property type="project" value="TreeGrafter"/>
</dbReference>
<dbReference type="GO" id="GO:0004631">
    <property type="term" value="F:phosphomevalonate kinase activity"/>
    <property type="evidence" value="ECO:0007669"/>
    <property type="project" value="UniProtKB-UniRule"/>
</dbReference>
<keyword evidence="11 13" id="KW-0753">Steroid metabolism</keyword>
<evidence type="ECO:0000256" key="4">
    <source>
        <dbReference type="ARBA" id="ARBA00022516"/>
    </source>
</evidence>
<dbReference type="GO" id="GO:0019287">
    <property type="term" value="P:isopentenyl diphosphate biosynthetic process, mevalonate pathway"/>
    <property type="evidence" value="ECO:0007669"/>
    <property type="project" value="UniProtKB-UniRule"/>
</dbReference>
<evidence type="ECO:0000313" key="15">
    <source>
        <dbReference type="EMBL" id="OBA28086.1"/>
    </source>
</evidence>
<accession>A0A1B7TH79</accession>
<name>A0A1B7TH79_9ASCO</name>
<keyword evidence="4 13" id="KW-0444">Lipid biosynthesis</keyword>
<evidence type="ECO:0000256" key="10">
    <source>
        <dbReference type="ARBA" id="ARBA00023098"/>
    </source>
</evidence>
<evidence type="ECO:0000256" key="1">
    <source>
        <dbReference type="ARBA" id="ARBA00005017"/>
    </source>
</evidence>
<dbReference type="EC" id="2.7.4.2" evidence="3 13"/>
<evidence type="ECO:0000256" key="11">
    <source>
        <dbReference type="ARBA" id="ARBA00023221"/>
    </source>
</evidence>
<sequence length="450" mass="50040">MTVRAFSAPGKALLVGGYLVLDPQYESYVVALSSRMHSIVEFTKSDQLKVKVISSQFNNDTWEYTLSENKLGNLIPSEVNGLKNPFVEKTILNVLNFFNKEKNIAKYDITIRIFSDPGFHSEEETTTIDNGSKKFNFHKKSITKVPKTGLGSSACLVTVLTSALVSVFLKDSFNVKDEKNLLLIHNLAQVAHCQAQGKVGSGFDVGAATFGSILYQRFSAELINSLPSNDDEKGNYIEALVKLVQNTDWKFTHDRIHLPKGLRLIMGDVNTGSETTKLVAKVKSWYNENMPESLKTYQEINQGNCDFITSLSELNKISEKDGIISEGYKSILKEIDNGEIKNEILVKIIKAVLQIRSNFRRISKKGSVDIEPAVQTELLDNVIKQKGVLTAMIPGAGGYDAISIIATEDCKIKESNDPVFKDVTFLDLKQEDFGLLEENASDYKNLVSNI</sequence>
<keyword evidence="8" id="KW-0067">ATP-binding</keyword>
<evidence type="ECO:0000256" key="3">
    <source>
        <dbReference type="ARBA" id="ARBA00012958"/>
    </source>
</evidence>
<dbReference type="PANTHER" id="PTHR31814">
    <property type="match status" value="1"/>
</dbReference>
<evidence type="ECO:0000259" key="14">
    <source>
        <dbReference type="Pfam" id="PF00288"/>
    </source>
</evidence>
<dbReference type="GO" id="GO:0005524">
    <property type="term" value="F:ATP binding"/>
    <property type="evidence" value="ECO:0007669"/>
    <property type="project" value="UniProtKB-UniRule"/>
</dbReference>
<gene>
    <name evidence="15" type="ORF">HANVADRAFT_51802</name>
</gene>
<keyword evidence="16" id="KW-1185">Reference proteome</keyword>
<evidence type="ECO:0000256" key="13">
    <source>
        <dbReference type="PIRNR" id="PIRNR017288"/>
    </source>
</evidence>
<dbReference type="SUPFAM" id="SSF54211">
    <property type="entry name" value="Ribosomal protein S5 domain 2-like"/>
    <property type="match status" value="1"/>
</dbReference>
<dbReference type="EMBL" id="LXPE01000005">
    <property type="protein sequence ID" value="OBA28086.1"/>
    <property type="molecule type" value="Genomic_DNA"/>
</dbReference>
<dbReference type="Pfam" id="PF00288">
    <property type="entry name" value="GHMP_kinases_N"/>
    <property type="match status" value="1"/>
</dbReference>
<dbReference type="InterPro" id="IPR020568">
    <property type="entry name" value="Ribosomal_Su5_D2-typ_SF"/>
</dbReference>
<dbReference type="AlphaFoldDB" id="A0A1B7TH79"/>
<evidence type="ECO:0000256" key="5">
    <source>
        <dbReference type="ARBA" id="ARBA00022679"/>
    </source>
</evidence>
<keyword evidence="6" id="KW-0547">Nucleotide-binding</keyword>
<comment type="caution">
    <text evidence="15">The sequence shown here is derived from an EMBL/GenBank/DDBJ whole genome shotgun (WGS) entry which is preliminary data.</text>
</comment>
<dbReference type="InterPro" id="IPR016005">
    <property type="entry name" value="Erg8"/>
</dbReference>
<dbReference type="GO" id="GO:0006696">
    <property type="term" value="P:ergosterol biosynthetic process"/>
    <property type="evidence" value="ECO:0007669"/>
    <property type="project" value="TreeGrafter"/>
</dbReference>
<organism evidence="15 16">
    <name type="scientific">Hanseniaspora valbyensis NRRL Y-1626</name>
    <dbReference type="NCBI Taxonomy" id="766949"/>
    <lineage>
        <taxon>Eukaryota</taxon>
        <taxon>Fungi</taxon>
        <taxon>Dikarya</taxon>
        <taxon>Ascomycota</taxon>
        <taxon>Saccharomycotina</taxon>
        <taxon>Saccharomycetes</taxon>
        <taxon>Saccharomycodales</taxon>
        <taxon>Saccharomycodaceae</taxon>
        <taxon>Hanseniaspora</taxon>
    </lineage>
</organism>
<dbReference type="NCBIfam" id="TIGR01219">
    <property type="entry name" value="Pmev_kin_ERG8"/>
    <property type="match status" value="1"/>
</dbReference>
<comment type="catalytic activity">
    <reaction evidence="12">
        <text>(R)-5-phosphomevalonate + ATP = (R)-5-diphosphomevalonate + ADP</text>
        <dbReference type="Rhea" id="RHEA:16341"/>
        <dbReference type="ChEBI" id="CHEBI:30616"/>
        <dbReference type="ChEBI" id="CHEBI:57557"/>
        <dbReference type="ChEBI" id="CHEBI:58146"/>
        <dbReference type="ChEBI" id="CHEBI:456216"/>
        <dbReference type="EC" id="2.7.4.2"/>
    </reaction>
    <physiologicalReaction direction="left-to-right" evidence="12">
        <dbReference type="Rhea" id="RHEA:16342"/>
    </physiologicalReaction>
</comment>
<reference evidence="16" key="1">
    <citation type="journal article" date="2016" name="Proc. Natl. Acad. Sci. U.S.A.">
        <title>Comparative genomics of biotechnologically important yeasts.</title>
        <authorList>
            <person name="Riley R."/>
            <person name="Haridas S."/>
            <person name="Wolfe K.H."/>
            <person name="Lopes M.R."/>
            <person name="Hittinger C.T."/>
            <person name="Goeker M."/>
            <person name="Salamov A.A."/>
            <person name="Wisecaver J.H."/>
            <person name="Long T.M."/>
            <person name="Calvey C.H."/>
            <person name="Aerts A.L."/>
            <person name="Barry K.W."/>
            <person name="Choi C."/>
            <person name="Clum A."/>
            <person name="Coughlan A.Y."/>
            <person name="Deshpande S."/>
            <person name="Douglass A.P."/>
            <person name="Hanson S.J."/>
            <person name="Klenk H.-P."/>
            <person name="LaButti K.M."/>
            <person name="Lapidus A."/>
            <person name="Lindquist E.A."/>
            <person name="Lipzen A.M."/>
            <person name="Meier-Kolthoff J.P."/>
            <person name="Ohm R.A."/>
            <person name="Otillar R.P."/>
            <person name="Pangilinan J.L."/>
            <person name="Peng Y."/>
            <person name="Rokas A."/>
            <person name="Rosa C.A."/>
            <person name="Scheuner C."/>
            <person name="Sibirny A.A."/>
            <person name="Slot J.C."/>
            <person name="Stielow J.B."/>
            <person name="Sun H."/>
            <person name="Kurtzman C.P."/>
            <person name="Blackwell M."/>
            <person name="Grigoriev I.V."/>
            <person name="Jeffries T.W."/>
        </authorList>
    </citation>
    <scope>NUCLEOTIDE SEQUENCE [LARGE SCALE GENOMIC DNA]</scope>
    <source>
        <strain evidence="16">NRRL Y-1626</strain>
    </source>
</reference>
<keyword evidence="9 13" id="KW-0752">Steroid biosynthesis</keyword>
<evidence type="ECO:0000256" key="7">
    <source>
        <dbReference type="ARBA" id="ARBA00022777"/>
    </source>
</evidence>
<dbReference type="FunFam" id="3.30.230.10:FF:000101">
    <property type="entry name" value="Phosphomevalonate kinase"/>
    <property type="match status" value="1"/>
</dbReference>
<dbReference type="Proteomes" id="UP000092321">
    <property type="component" value="Unassembled WGS sequence"/>
</dbReference>
<evidence type="ECO:0000256" key="6">
    <source>
        <dbReference type="ARBA" id="ARBA00022741"/>
    </source>
</evidence>
<dbReference type="PANTHER" id="PTHR31814:SF2">
    <property type="entry name" value="PHOSPHOMEVALONATE KINASE"/>
    <property type="match status" value="1"/>
</dbReference>
<keyword evidence="10 13" id="KW-0443">Lipid metabolism</keyword>
<dbReference type="InterPro" id="IPR014721">
    <property type="entry name" value="Ribsml_uS5_D2-typ_fold_subgr"/>
</dbReference>
<comment type="pathway">
    <text evidence="1 13">Isoprenoid biosynthesis; isopentenyl diphosphate biosynthesis via mevalonate pathway; isopentenyl diphosphate from (R)-mevalonate: step 2/3.</text>
</comment>
<dbReference type="GO" id="GO:0010142">
    <property type="term" value="P:farnesyl diphosphate biosynthetic process, mevalonate pathway"/>
    <property type="evidence" value="ECO:0007669"/>
    <property type="project" value="TreeGrafter"/>
</dbReference>
<dbReference type="Gene3D" id="3.30.230.10">
    <property type="match status" value="1"/>
</dbReference>
<evidence type="ECO:0000256" key="9">
    <source>
        <dbReference type="ARBA" id="ARBA00022955"/>
    </source>
</evidence>
<evidence type="ECO:0000313" key="16">
    <source>
        <dbReference type="Proteomes" id="UP000092321"/>
    </source>
</evidence>
<protein>
    <recommendedName>
        <fullName evidence="3 13">Phosphomevalonate kinase</fullName>
        <ecNumber evidence="3 13">2.7.4.2</ecNumber>
    </recommendedName>
</protein>
<evidence type="ECO:0000256" key="8">
    <source>
        <dbReference type="ARBA" id="ARBA00022840"/>
    </source>
</evidence>
<evidence type="ECO:0000256" key="2">
    <source>
        <dbReference type="ARBA" id="ARBA00006495"/>
    </source>
</evidence>
<dbReference type="InterPro" id="IPR035102">
    <property type="entry name" value="Phosphomevalonate_kinase"/>
</dbReference>
<feature type="domain" description="GHMP kinase N-terminal" evidence="14">
    <location>
        <begin position="141"/>
        <end position="211"/>
    </location>
</feature>
<evidence type="ECO:0000256" key="12">
    <source>
        <dbReference type="ARBA" id="ARBA00029326"/>
    </source>
</evidence>
<dbReference type="PIRSF" id="PIRSF017288">
    <property type="entry name" value="PMK_GHMP_euk"/>
    <property type="match status" value="1"/>
</dbReference>
<dbReference type="UniPathway" id="UPA00057">
    <property type="reaction ID" value="UER00099"/>
</dbReference>